<evidence type="ECO:0000313" key="10">
    <source>
        <dbReference type="Proteomes" id="UP000265691"/>
    </source>
</evidence>
<keyword evidence="10" id="KW-1185">Reference proteome</keyword>
<dbReference type="SUPFAM" id="SSF56176">
    <property type="entry name" value="FAD-binding/transporter-associated domain-like"/>
    <property type="match status" value="1"/>
</dbReference>
<evidence type="ECO:0000256" key="1">
    <source>
        <dbReference type="ARBA" id="ARBA00006337"/>
    </source>
</evidence>
<dbReference type="Gene3D" id="3.10.580.10">
    <property type="entry name" value="CBS-domain"/>
    <property type="match status" value="1"/>
</dbReference>
<evidence type="ECO:0000259" key="8">
    <source>
        <dbReference type="PROSITE" id="PS51371"/>
    </source>
</evidence>
<comment type="similarity">
    <text evidence="1">Belongs to the UPF0053 family.</text>
</comment>
<evidence type="ECO:0000256" key="2">
    <source>
        <dbReference type="ARBA" id="ARBA00022737"/>
    </source>
</evidence>
<name>A0A3A1YA96_9GAMM</name>
<dbReference type="SMART" id="SM00116">
    <property type="entry name" value="CBS"/>
    <property type="match status" value="2"/>
</dbReference>
<feature type="compositionally biased region" description="Polar residues" evidence="7">
    <location>
        <begin position="439"/>
        <end position="473"/>
    </location>
</feature>
<dbReference type="InterPro" id="IPR044751">
    <property type="entry name" value="Ion_transp-like_CBS"/>
</dbReference>
<protein>
    <recommendedName>
        <fullName evidence="5">Magnesium and cobalt efflux protein CorC</fullName>
    </recommendedName>
</protein>
<dbReference type="Gene3D" id="3.30.465.10">
    <property type="match status" value="1"/>
</dbReference>
<sequence length="479" mass="52637">MSLLQNLKNTSQNLLQKSRQKLISLLTNKPNSVESVDDLEQQIEYLNNNQALDIHIAKMLKGVLSIRNLRARDLMIPRAHIDYFEADDSLSEVLDSVLEYGHSRYPILDDNNEDQSLGLLFTKDLLRILINQDIEQTSLLEISKPIKIIPETKHVTTLLQEFQNSHTHLALVVNEFGEISGLITIEDILEEIVGDISDEFDKDDKFIQQVSKTSFDVLARTPIYLFNEAFNVDLSDSEFDTIGGYVFGLLGHMPVRNESIELVEGKLIARITQVNDRQILKLRIRAIQDFSVELNNKIRNLVVDESAQEAKVISEALSPENGADCTDETAQAQASEQTVEQANVANQEVASQAPSSSVAASATANATATPEADNLSANATSPASKVGNATVATTVATTSTSNSTSTNTNELSDTSQVSQSQLKQEQEQQKQFEQSQEQTASDSNPVQVSQIENGTATTQAPTKAQVTNSTSPTKTEESK</sequence>
<evidence type="ECO:0000256" key="5">
    <source>
        <dbReference type="ARBA" id="ARBA00040729"/>
    </source>
</evidence>
<reference evidence="9 10" key="1">
    <citation type="submission" date="2017-08" db="EMBL/GenBank/DDBJ databases">
        <title>Reclassification of Bisgaard taxon 37 and 44.</title>
        <authorList>
            <person name="Christensen H."/>
        </authorList>
    </citation>
    <scope>NUCLEOTIDE SEQUENCE [LARGE SCALE GENOMIC DNA]</scope>
    <source>
        <strain evidence="9 10">B96_3</strain>
    </source>
</reference>
<dbReference type="SMART" id="SM01091">
    <property type="entry name" value="CorC_HlyC"/>
    <property type="match status" value="1"/>
</dbReference>
<dbReference type="RefSeq" id="WP_119524455.1">
    <property type="nucleotide sequence ID" value="NZ_NRHC01000014.1"/>
</dbReference>
<dbReference type="InterPro" id="IPR036318">
    <property type="entry name" value="FAD-bd_PCMH-like_sf"/>
</dbReference>
<gene>
    <name evidence="9" type="ORF">CKF54_01140</name>
</gene>
<dbReference type="GO" id="GO:0005886">
    <property type="term" value="C:plasma membrane"/>
    <property type="evidence" value="ECO:0007669"/>
    <property type="project" value="TreeGrafter"/>
</dbReference>
<accession>A0A3A1YA96</accession>
<comment type="function">
    <text evidence="4">Plays a role in the transport of magnesium and cobalt ions.</text>
</comment>
<dbReference type="InterPro" id="IPR000644">
    <property type="entry name" value="CBS_dom"/>
</dbReference>
<dbReference type="EMBL" id="NRHC01000014">
    <property type="protein sequence ID" value="RIY34256.1"/>
    <property type="molecule type" value="Genomic_DNA"/>
</dbReference>
<dbReference type="PROSITE" id="PS51371">
    <property type="entry name" value="CBS"/>
    <property type="match status" value="2"/>
</dbReference>
<dbReference type="InterPro" id="IPR005170">
    <property type="entry name" value="Transptr-assoc_dom"/>
</dbReference>
<dbReference type="GO" id="GO:0050660">
    <property type="term" value="F:flavin adenine dinucleotide binding"/>
    <property type="evidence" value="ECO:0007669"/>
    <property type="project" value="InterPro"/>
</dbReference>
<dbReference type="Pfam" id="PF00571">
    <property type="entry name" value="CBS"/>
    <property type="match status" value="2"/>
</dbReference>
<dbReference type="SUPFAM" id="SSF54631">
    <property type="entry name" value="CBS-domain pair"/>
    <property type="match status" value="1"/>
</dbReference>
<feature type="domain" description="CBS" evidence="8">
    <location>
        <begin position="142"/>
        <end position="199"/>
    </location>
</feature>
<organism evidence="9 10">
    <name type="scientific">Psittacicella hinzii</name>
    <dbReference type="NCBI Taxonomy" id="2028575"/>
    <lineage>
        <taxon>Bacteria</taxon>
        <taxon>Pseudomonadati</taxon>
        <taxon>Pseudomonadota</taxon>
        <taxon>Gammaproteobacteria</taxon>
        <taxon>Pasteurellales</taxon>
        <taxon>Psittacicellaceae</taxon>
        <taxon>Psittacicella</taxon>
    </lineage>
</organism>
<dbReference type="Pfam" id="PF03471">
    <property type="entry name" value="CorC_HlyC"/>
    <property type="match status" value="1"/>
</dbReference>
<evidence type="ECO:0000313" key="9">
    <source>
        <dbReference type="EMBL" id="RIY34256.1"/>
    </source>
</evidence>
<keyword evidence="2" id="KW-0677">Repeat</keyword>
<dbReference type="CDD" id="cd04590">
    <property type="entry name" value="CBS_pair_CorC_HlyC_assoc"/>
    <property type="match status" value="1"/>
</dbReference>
<feature type="region of interest" description="Disordered" evidence="7">
    <location>
        <begin position="345"/>
        <end position="479"/>
    </location>
</feature>
<evidence type="ECO:0000256" key="6">
    <source>
        <dbReference type="PROSITE-ProRule" id="PRU00703"/>
    </source>
</evidence>
<comment type="caution">
    <text evidence="9">The sequence shown here is derived from an EMBL/GenBank/DDBJ whole genome shotgun (WGS) entry which is preliminary data.</text>
</comment>
<feature type="compositionally biased region" description="Low complexity" evidence="7">
    <location>
        <begin position="347"/>
        <end position="372"/>
    </location>
</feature>
<evidence type="ECO:0000256" key="4">
    <source>
        <dbReference type="ARBA" id="ARBA00037273"/>
    </source>
</evidence>
<keyword evidence="3 6" id="KW-0129">CBS domain</keyword>
<evidence type="ECO:0000256" key="3">
    <source>
        <dbReference type="ARBA" id="ARBA00023122"/>
    </source>
</evidence>
<evidence type="ECO:0000256" key="7">
    <source>
        <dbReference type="SAM" id="MobiDB-lite"/>
    </source>
</evidence>
<dbReference type="Proteomes" id="UP000265691">
    <property type="component" value="Unassembled WGS sequence"/>
</dbReference>
<feature type="domain" description="CBS" evidence="8">
    <location>
        <begin position="75"/>
        <end position="136"/>
    </location>
</feature>
<dbReference type="InterPro" id="IPR046342">
    <property type="entry name" value="CBS_dom_sf"/>
</dbReference>
<dbReference type="PANTHER" id="PTHR22777">
    <property type="entry name" value="HEMOLYSIN-RELATED"/>
    <property type="match status" value="1"/>
</dbReference>
<dbReference type="AlphaFoldDB" id="A0A3A1YA96"/>
<dbReference type="InterPro" id="IPR016169">
    <property type="entry name" value="FAD-bd_PCMH_sub2"/>
</dbReference>
<dbReference type="OrthoDB" id="9797674at2"/>
<dbReference type="PANTHER" id="PTHR22777:SF27">
    <property type="entry name" value="MAGNESIUM AND COBALT EFFLUX PROTEIN CORC"/>
    <property type="match status" value="1"/>
</dbReference>
<feature type="compositionally biased region" description="Low complexity" evidence="7">
    <location>
        <begin position="388"/>
        <end position="423"/>
    </location>
</feature>
<proteinExistence type="inferred from homology"/>
<dbReference type="FunFam" id="3.10.580.10:FF:000002">
    <property type="entry name" value="Magnesium/cobalt efflux protein CorC"/>
    <property type="match status" value="1"/>
</dbReference>